<dbReference type="InterPro" id="IPR021744">
    <property type="entry name" value="CbiG_N"/>
</dbReference>
<dbReference type="Proteomes" id="UP000320813">
    <property type="component" value="Unassembled WGS sequence"/>
</dbReference>
<feature type="domain" description="CobE/GbiG C-terminal" evidence="1">
    <location>
        <begin position="324"/>
        <end position="394"/>
    </location>
</feature>
<evidence type="ECO:0000313" key="4">
    <source>
        <dbReference type="Proteomes" id="UP000320813"/>
    </source>
</evidence>
<sequence length="478" mass="53576">MIRIFHTRSGLKKAVDRSAGGITDIALMPFSKNSLLSALKISEGIFKMDKSGETGDFNINNIININIFIEKSKKDLILMADEELSKIFDLKLKPVNSDNFSICVKTYDNLSNDFLNNLFNEFNFIVFFLALGAVVRLISPYIKDKLNDPGITVIDELGRFAVSLLSGHIGGGNEFTEKAANFLGAVPVITTATDVSGRFSVDMFAKKFGFFIEEAKTKIKEFNKASLNGEKFIVYLNESEWIKGGLDFNRYIKELRRYAERHSNEQDFRFITVASKFRELIKNSITPLNLIIISRRANLEELYEFNKFSDKHNINVAVLRPKSLVVGIGCNKNTDFNEVEEFVSSVFDEYNLSLNCVRNIATIDIKKDEGGILKFGEKYGKFVDFYSKEEINEFIDKNKSGGNNLLVHSSLRQGHALTIAQTGISAEAGIRNTKSLCYKHTGAYSVCEPCALLSSKNKELLICKKKKGNVTMAAAATM</sequence>
<dbReference type="Pfam" id="PF11760">
    <property type="entry name" value="CbiG_N"/>
    <property type="match status" value="1"/>
</dbReference>
<name>A0A519BBR1_9DELT</name>
<dbReference type="EMBL" id="SGBD01000002">
    <property type="protein sequence ID" value="RZD14654.1"/>
    <property type="molecule type" value="Genomic_DNA"/>
</dbReference>
<dbReference type="PANTHER" id="PTHR37477:SF1">
    <property type="entry name" value="COBALT-PRECORRIN-5A HYDROLASE"/>
    <property type="match status" value="1"/>
</dbReference>
<dbReference type="GO" id="GO:0009236">
    <property type="term" value="P:cobalamin biosynthetic process"/>
    <property type="evidence" value="ECO:0007669"/>
    <property type="project" value="InterPro"/>
</dbReference>
<evidence type="ECO:0000259" key="1">
    <source>
        <dbReference type="Pfam" id="PF01890"/>
    </source>
</evidence>
<dbReference type="SUPFAM" id="SSF159672">
    <property type="entry name" value="CbiG N-terminal domain-like"/>
    <property type="match status" value="1"/>
</dbReference>
<accession>A0A519BBR1</accession>
<feature type="domain" description="CobE/GbiG C-terminal" evidence="1">
    <location>
        <begin position="429"/>
        <end position="475"/>
    </location>
</feature>
<dbReference type="InterPro" id="IPR002750">
    <property type="entry name" value="CobE/GbiG_C"/>
</dbReference>
<dbReference type="Gene3D" id="3.40.50.11220">
    <property type="match status" value="1"/>
</dbReference>
<evidence type="ECO:0000313" key="3">
    <source>
        <dbReference type="EMBL" id="RZD14654.1"/>
    </source>
</evidence>
<dbReference type="InterPro" id="IPR038029">
    <property type="entry name" value="GbiG_N_sf"/>
</dbReference>
<comment type="caution">
    <text evidence="3">The sequence shown here is derived from an EMBL/GenBank/DDBJ whole genome shotgun (WGS) entry which is preliminary data.</text>
</comment>
<dbReference type="SUPFAM" id="SSF159664">
    <property type="entry name" value="CobE/GbiG C-terminal domain-like"/>
    <property type="match status" value="2"/>
</dbReference>
<reference evidence="3 4" key="1">
    <citation type="submission" date="2019-01" db="EMBL/GenBank/DDBJ databases">
        <title>Insights into ecological role of a new deltaproteobacterial order Candidatus Sinidesulfobacterales (Sva0485) by metagenomics and metatranscriptomics.</title>
        <authorList>
            <person name="Tan S."/>
            <person name="Liu J."/>
            <person name="Fang Y."/>
            <person name="Hedlund B.P."/>
            <person name="Lian Z.H."/>
            <person name="Huang L.Y."/>
            <person name="Li J.T."/>
            <person name="Huang L.N."/>
            <person name="Li W.J."/>
            <person name="Jiang H.C."/>
            <person name="Dong H.L."/>
            <person name="Shu W.S."/>
        </authorList>
    </citation>
    <scope>NUCLEOTIDE SEQUENCE [LARGE SCALE GENOMIC DNA]</scope>
    <source>
        <strain evidence="3">AP3</strain>
    </source>
</reference>
<dbReference type="AlphaFoldDB" id="A0A519BBR1"/>
<protein>
    <recommendedName>
        <fullName evidence="5">Cobalamin biosynthesis protein CbiG</fullName>
    </recommendedName>
</protein>
<dbReference type="PANTHER" id="PTHR37477">
    <property type="entry name" value="COBALT-PRECORRIN-5A HYDROLASE"/>
    <property type="match status" value="1"/>
</dbReference>
<gene>
    <name evidence="3" type="ORF">EVJ47_05670</name>
</gene>
<dbReference type="Pfam" id="PF01890">
    <property type="entry name" value="CbiG_C"/>
    <property type="match status" value="2"/>
</dbReference>
<evidence type="ECO:0008006" key="5">
    <source>
        <dbReference type="Google" id="ProtNLM"/>
    </source>
</evidence>
<organism evidence="3 4">
    <name type="scientific">Candidatus Acidulodesulfobacterium ferriphilum</name>
    <dbReference type="NCBI Taxonomy" id="2597223"/>
    <lineage>
        <taxon>Bacteria</taxon>
        <taxon>Deltaproteobacteria</taxon>
        <taxon>Candidatus Acidulodesulfobacterales</taxon>
        <taxon>Candidatus Acidulodesulfobacterium</taxon>
    </lineage>
</organism>
<dbReference type="InterPro" id="IPR052553">
    <property type="entry name" value="CbiG_hydrolase"/>
</dbReference>
<proteinExistence type="predicted"/>
<evidence type="ECO:0000259" key="2">
    <source>
        <dbReference type="Pfam" id="PF11760"/>
    </source>
</evidence>
<dbReference type="InterPro" id="IPR036518">
    <property type="entry name" value="CobE/GbiG_C_sf"/>
</dbReference>
<feature type="domain" description="Cobalamin synthesis G N-terminal" evidence="2">
    <location>
        <begin position="114"/>
        <end position="194"/>
    </location>
</feature>
<dbReference type="Gene3D" id="3.30.420.180">
    <property type="entry name" value="CobE/GbiG C-terminal domain"/>
    <property type="match status" value="1"/>
</dbReference>